<sequence length="200" mass="22084">MRLETFTGGAGDPAFEKHCFVQMRAANARIVVSIIQGTARWFAVKFRKTGFLASSNQFEKYELRPKISQEILCGESSKIPVEISSSWNNVQSEAIRKCLRKGGCVKDDVKLRPDSPTRDAEIEGADFDDFVAIDDEVATSTEPDPQAIFQFILDEAGMSVEASSAGDDAEKESDSETEMVQKLNEEHVGCMLTQLKCFAA</sequence>
<evidence type="ECO:0000313" key="1">
    <source>
        <dbReference type="EMBL" id="CDW58954.1"/>
    </source>
</evidence>
<dbReference type="Proteomes" id="UP000030665">
    <property type="component" value="Unassembled WGS sequence"/>
</dbReference>
<dbReference type="OrthoDB" id="125347at2759"/>
<evidence type="ECO:0000313" key="2">
    <source>
        <dbReference type="Proteomes" id="UP000030665"/>
    </source>
</evidence>
<reference evidence="1" key="2">
    <citation type="submission" date="2014-03" db="EMBL/GenBank/DDBJ databases">
        <title>The whipworm genome and dual-species transcriptomics of an intimate host-pathogen interaction.</title>
        <authorList>
            <person name="Foth B.J."/>
            <person name="Tsai I.J."/>
            <person name="Reid A.J."/>
            <person name="Bancroft A.J."/>
            <person name="Nichol S."/>
            <person name="Tracey A."/>
            <person name="Holroyd N."/>
            <person name="Cotton J.A."/>
            <person name="Stanley E.J."/>
            <person name="Zarowiecki M."/>
            <person name="Liu J.Z."/>
            <person name="Huckvale T."/>
            <person name="Cooper P.J."/>
            <person name="Grencis R.K."/>
            <person name="Berriman M."/>
        </authorList>
    </citation>
    <scope>NUCLEOTIDE SEQUENCE [LARGE SCALE GENOMIC DNA]</scope>
</reference>
<protein>
    <submittedName>
        <fullName evidence="1">Uncharacterized protein</fullName>
    </submittedName>
</protein>
<name>A0A077ZGL0_TRITR</name>
<gene>
    <name evidence="1" type="ORF">TTRE_0000728301</name>
</gene>
<dbReference type="EMBL" id="HG806462">
    <property type="protein sequence ID" value="CDW58954.1"/>
    <property type="molecule type" value="Genomic_DNA"/>
</dbReference>
<organism evidence="1 2">
    <name type="scientific">Trichuris trichiura</name>
    <name type="common">Whipworm</name>
    <name type="synonym">Trichocephalus trichiurus</name>
    <dbReference type="NCBI Taxonomy" id="36087"/>
    <lineage>
        <taxon>Eukaryota</taxon>
        <taxon>Metazoa</taxon>
        <taxon>Ecdysozoa</taxon>
        <taxon>Nematoda</taxon>
        <taxon>Enoplea</taxon>
        <taxon>Dorylaimia</taxon>
        <taxon>Trichinellida</taxon>
        <taxon>Trichuridae</taxon>
        <taxon>Trichuris</taxon>
    </lineage>
</organism>
<proteinExistence type="predicted"/>
<accession>A0A077ZGL0</accession>
<dbReference type="AlphaFoldDB" id="A0A077ZGL0"/>
<keyword evidence="2" id="KW-1185">Reference proteome</keyword>
<reference evidence="1" key="1">
    <citation type="submission" date="2014-01" db="EMBL/GenBank/DDBJ databases">
        <authorList>
            <person name="Aslett M."/>
        </authorList>
    </citation>
    <scope>NUCLEOTIDE SEQUENCE</scope>
</reference>